<organism evidence="1 2">
    <name type="scientific">Rangifer tarandus platyrhynchus</name>
    <name type="common">Svalbard reindeer</name>
    <dbReference type="NCBI Taxonomy" id="3082113"/>
    <lineage>
        <taxon>Eukaryota</taxon>
        <taxon>Metazoa</taxon>
        <taxon>Chordata</taxon>
        <taxon>Craniata</taxon>
        <taxon>Vertebrata</taxon>
        <taxon>Euteleostomi</taxon>
        <taxon>Mammalia</taxon>
        <taxon>Eutheria</taxon>
        <taxon>Laurasiatheria</taxon>
        <taxon>Artiodactyla</taxon>
        <taxon>Ruminantia</taxon>
        <taxon>Pecora</taxon>
        <taxon>Cervidae</taxon>
        <taxon>Odocoileinae</taxon>
        <taxon>Rangifer</taxon>
    </lineage>
</organism>
<reference evidence="1" key="1">
    <citation type="submission" date="2023-05" db="EMBL/GenBank/DDBJ databases">
        <authorList>
            <consortium name="ELIXIR-Norway"/>
        </authorList>
    </citation>
    <scope>NUCLEOTIDE SEQUENCE</scope>
</reference>
<evidence type="ECO:0000313" key="2">
    <source>
        <dbReference type="Proteomes" id="UP001162501"/>
    </source>
</evidence>
<reference evidence="1" key="2">
    <citation type="submission" date="2025-03" db="EMBL/GenBank/DDBJ databases">
        <authorList>
            <consortium name="ELIXIR-Norway"/>
            <consortium name="Elixir Norway"/>
        </authorList>
    </citation>
    <scope>NUCLEOTIDE SEQUENCE</scope>
</reference>
<gene>
    <name evidence="1" type="ORF">MRATA1EN22A_LOCUS9714</name>
</gene>
<accession>A0AC59YS06</accession>
<protein>
    <submittedName>
        <fullName evidence="1">Uncharacterized protein</fullName>
    </submittedName>
</protein>
<evidence type="ECO:0000313" key="1">
    <source>
        <dbReference type="EMBL" id="CAM9943076.1"/>
    </source>
</evidence>
<sequence>MKQRLGLCSEDSDHGADPSRETLEEEPSEGTAPGAVQAEEGHTDVPRARVPTGSSLVSSSPPDGLRGHWLSSWLGQRSPSWKERPPCAAGVKAVTKLEHQDGCVVRPLESRCSPGGSPGGGRLTAQLQAPFSRHQRGNLNTGPGAGVSRLQGGDGCTHAKERGSEQPFKPPLEAALLTPGPGLGGQPPSVVFAARRGEALTTALFRQQRGQRLAAHAVRRVHAACARLRPLQLCGFK</sequence>
<dbReference type="EMBL" id="OX596086">
    <property type="protein sequence ID" value="CAM9943076.1"/>
    <property type="molecule type" value="Genomic_DNA"/>
</dbReference>
<name>A0AC59YS06_RANTA</name>
<proteinExistence type="predicted"/>
<dbReference type="Proteomes" id="UP001162501">
    <property type="component" value="Chromosome 2"/>
</dbReference>